<feature type="region of interest" description="Disordered" evidence="1">
    <location>
        <begin position="126"/>
        <end position="152"/>
    </location>
</feature>
<dbReference type="InterPro" id="IPR000157">
    <property type="entry name" value="TIR_dom"/>
</dbReference>
<protein>
    <submittedName>
        <fullName evidence="4">TIR domain-containing protein</fullName>
    </submittedName>
</protein>
<dbReference type="RefSeq" id="WP_185827041.1">
    <property type="nucleotide sequence ID" value="NZ_RSDW01000001.1"/>
</dbReference>
<evidence type="ECO:0000313" key="5">
    <source>
        <dbReference type="Proteomes" id="UP000269669"/>
    </source>
</evidence>
<proteinExistence type="predicted"/>
<keyword evidence="5" id="KW-1185">Reference proteome</keyword>
<feature type="domain" description="TIR" evidence="3">
    <location>
        <begin position="1"/>
        <end position="124"/>
    </location>
</feature>
<organism evidence="4 5">
    <name type="scientific">Edaphobacter aggregans</name>
    <dbReference type="NCBI Taxonomy" id="570835"/>
    <lineage>
        <taxon>Bacteria</taxon>
        <taxon>Pseudomonadati</taxon>
        <taxon>Acidobacteriota</taxon>
        <taxon>Terriglobia</taxon>
        <taxon>Terriglobales</taxon>
        <taxon>Acidobacteriaceae</taxon>
        <taxon>Edaphobacter</taxon>
    </lineage>
</organism>
<dbReference type="GO" id="GO:0007165">
    <property type="term" value="P:signal transduction"/>
    <property type="evidence" value="ECO:0007669"/>
    <property type="project" value="InterPro"/>
</dbReference>
<dbReference type="EMBL" id="RSDW01000001">
    <property type="protein sequence ID" value="RSL15965.1"/>
    <property type="molecule type" value="Genomic_DNA"/>
</dbReference>
<dbReference type="InterPro" id="IPR035897">
    <property type="entry name" value="Toll_tir_struct_dom_sf"/>
</dbReference>
<gene>
    <name evidence="4" type="ORF">EDE15_1471</name>
</gene>
<dbReference type="Gene3D" id="3.40.50.10140">
    <property type="entry name" value="Toll/interleukin-1 receptor homology (TIR) domain"/>
    <property type="match status" value="1"/>
</dbReference>
<feature type="compositionally biased region" description="Polar residues" evidence="1">
    <location>
        <begin position="194"/>
        <end position="213"/>
    </location>
</feature>
<name>A0A428MG56_9BACT</name>
<dbReference type="Pfam" id="PF13676">
    <property type="entry name" value="TIR_2"/>
    <property type="match status" value="1"/>
</dbReference>
<feature type="compositionally biased region" description="Pro residues" evidence="1">
    <location>
        <begin position="133"/>
        <end position="145"/>
    </location>
</feature>
<dbReference type="SMART" id="SM00255">
    <property type="entry name" value="TIR"/>
    <property type="match status" value="1"/>
</dbReference>
<reference evidence="4 5" key="1">
    <citation type="submission" date="2018-12" db="EMBL/GenBank/DDBJ databases">
        <title>Sequencing of bacterial isolates from soil warming experiment in Harvard Forest, Massachusetts, USA.</title>
        <authorList>
            <person name="Deangelis K."/>
        </authorList>
    </citation>
    <scope>NUCLEOTIDE SEQUENCE [LARGE SCALE GENOMIC DNA]</scope>
    <source>
        <strain evidence="4 5">EB153</strain>
    </source>
</reference>
<comment type="caution">
    <text evidence="4">The sequence shown here is derived from an EMBL/GenBank/DDBJ whole genome shotgun (WGS) entry which is preliminary data.</text>
</comment>
<feature type="transmembrane region" description="Helical" evidence="2">
    <location>
        <begin position="163"/>
        <end position="182"/>
    </location>
</feature>
<keyword evidence="2" id="KW-0472">Membrane</keyword>
<dbReference type="SUPFAM" id="SSF52200">
    <property type="entry name" value="Toll/Interleukin receptor TIR domain"/>
    <property type="match status" value="1"/>
</dbReference>
<accession>A0A428MG56</accession>
<evidence type="ECO:0000259" key="3">
    <source>
        <dbReference type="PROSITE" id="PS50104"/>
    </source>
</evidence>
<evidence type="ECO:0000256" key="2">
    <source>
        <dbReference type="SAM" id="Phobius"/>
    </source>
</evidence>
<feature type="region of interest" description="Disordered" evidence="1">
    <location>
        <begin position="191"/>
        <end position="213"/>
    </location>
</feature>
<evidence type="ECO:0000256" key="1">
    <source>
        <dbReference type="SAM" id="MobiDB-lite"/>
    </source>
</evidence>
<dbReference type="AlphaFoldDB" id="A0A428MG56"/>
<dbReference type="PROSITE" id="PS50104">
    <property type="entry name" value="TIR"/>
    <property type="match status" value="1"/>
</dbReference>
<keyword evidence="2" id="KW-1133">Transmembrane helix</keyword>
<keyword evidence="2" id="KW-0812">Transmembrane</keyword>
<evidence type="ECO:0000313" key="4">
    <source>
        <dbReference type="EMBL" id="RSL15965.1"/>
    </source>
</evidence>
<sequence length="342" mass="37601">MGTFFSYSHVDTDFTVRLTGDLKAAGAMVWLDKDIAPGDRWDMTVQDALKNCQHLLVILSPDSVNSPNVLDEVAFGLESKKTVIPILYRECEIPFRLGRVQWIDFRTDYAHGLERLVERLGLESKEAARQETPPRPAYVPPPAPAARPALESEHTNRSVFRSAILPVGGVVLAGVLFALFVMPRFSHKTAEVGAQTSTPPTAQPEPSQVTQTSPARALPHLTYGIWTLHNAIDDSKNDWSNSVLQFTSQEPTPDGLLLKGTFNWRLNGELAGTEEVTGHYVEATRQVILEGTSIKSVHPRQLHLAMGSYSATLGPEGRRLLDGRWGSTATEAGVPGQWEASR</sequence>
<dbReference type="Proteomes" id="UP000269669">
    <property type="component" value="Unassembled WGS sequence"/>
</dbReference>